<keyword evidence="4" id="KW-0732">Signal</keyword>
<evidence type="ECO:0000313" key="6">
    <source>
        <dbReference type="Proteomes" id="UP000266673"/>
    </source>
</evidence>
<dbReference type="InterPro" id="IPR015915">
    <property type="entry name" value="Kelch-typ_b-propeller"/>
</dbReference>
<gene>
    <name evidence="5" type="ORF">C2G38_2150778</name>
</gene>
<keyword evidence="2" id="KW-0677">Repeat</keyword>
<dbReference type="Gene3D" id="2.120.10.80">
    <property type="entry name" value="Kelch-type beta propeller"/>
    <property type="match status" value="2"/>
</dbReference>
<proteinExistence type="predicted"/>
<comment type="caution">
    <text evidence="5">The sequence shown here is derived from an EMBL/GenBank/DDBJ whole genome shotgun (WGS) entry which is preliminary data.</text>
</comment>
<keyword evidence="3" id="KW-0812">Transmembrane</keyword>
<keyword evidence="3" id="KW-0472">Membrane</keyword>
<feature type="transmembrane region" description="Helical" evidence="3">
    <location>
        <begin position="367"/>
        <end position="388"/>
    </location>
</feature>
<dbReference type="OrthoDB" id="432528at2759"/>
<feature type="signal peptide" evidence="4">
    <location>
        <begin position="1"/>
        <end position="23"/>
    </location>
</feature>
<dbReference type="AlphaFoldDB" id="A0A397TRP1"/>
<evidence type="ECO:0000256" key="2">
    <source>
        <dbReference type="ARBA" id="ARBA00022737"/>
    </source>
</evidence>
<evidence type="ECO:0008006" key="7">
    <source>
        <dbReference type="Google" id="ProtNLM"/>
    </source>
</evidence>
<dbReference type="PANTHER" id="PTHR46093:SF18">
    <property type="entry name" value="FIBRONECTIN TYPE-III DOMAIN-CONTAINING PROTEIN"/>
    <property type="match status" value="1"/>
</dbReference>
<name>A0A397TRP1_9GLOM</name>
<organism evidence="5 6">
    <name type="scientific">Gigaspora rosea</name>
    <dbReference type="NCBI Taxonomy" id="44941"/>
    <lineage>
        <taxon>Eukaryota</taxon>
        <taxon>Fungi</taxon>
        <taxon>Fungi incertae sedis</taxon>
        <taxon>Mucoromycota</taxon>
        <taxon>Glomeromycotina</taxon>
        <taxon>Glomeromycetes</taxon>
        <taxon>Diversisporales</taxon>
        <taxon>Gigasporaceae</taxon>
        <taxon>Gigaspora</taxon>
    </lineage>
</organism>
<dbReference type="Pfam" id="PF24681">
    <property type="entry name" value="Kelch_KLHDC2_KLHL20_DRC7"/>
    <property type="match status" value="1"/>
</dbReference>
<evidence type="ECO:0000256" key="3">
    <source>
        <dbReference type="SAM" id="Phobius"/>
    </source>
</evidence>
<protein>
    <recommendedName>
        <fullName evidence="7">Galactose oxidase</fullName>
    </recommendedName>
</protein>
<dbReference type="Proteomes" id="UP000266673">
    <property type="component" value="Unassembled WGS sequence"/>
</dbReference>
<dbReference type="STRING" id="44941.A0A397TRP1"/>
<accession>A0A397TRP1</accession>
<dbReference type="EMBL" id="QKWP01003826">
    <property type="protein sequence ID" value="RIB00660.1"/>
    <property type="molecule type" value="Genomic_DNA"/>
</dbReference>
<dbReference type="PANTHER" id="PTHR46093">
    <property type="entry name" value="ACYL-COA-BINDING DOMAIN-CONTAINING PROTEIN 5"/>
    <property type="match status" value="1"/>
</dbReference>
<reference evidence="5 6" key="1">
    <citation type="submission" date="2018-06" db="EMBL/GenBank/DDBJ databases">
        <title>Comparative genomics reveals the genomic features of Rhizophagus irregularis, R. cerebriforme, R. diaphanum and Gigaspora rosea, and their symbiotic lifestyle signature.</title>
        <authorList>
            <person name="Morin E."/>
            <person name="San Clemente H."/>
            <person name="Chen E.C.H."/>
            <person name="De La Providencia I."/>
            <person name="Hainaut M."/>
            <person name="Kuo A."/>
            <person name="Kohler A."/>
            <person name="Murat C."/>
            <person name="Tang N."/>
            <person name="Roy S."/>
            <person name="Loubradou J."/>
            <person name="Henrissat B."/>
            <person name="Grigoriev I.V."/>
            <person name="Corradi N."/>
            <person name="Roux C."/>
            <person name="Martin F.M."/>
        </authorList>
    </citation>
    <scope>NUCLEOTIDE SEQUENCE [LARGE SCALE GENOMIC DNA]</scope>
    <source>
        <strain evidence="5 6">DAOM 194757</strain>
    </source>
</reference>
<keyword evidence="3" id="KW-1133">Transmembrane helix</keyword>
<feature type="chain" id="PRO_5017208372" description="Galactose oxidase" evidence="4">
    <location>
        <begin position="24"/>
        <end position="409"/>
    </location>
</feature>
<keyword evidence="1" id="KW-0880">Kelch repeat</keyword>
<keyword evidence="6" id="KW-1185">Reference proteome</keyword>
<evidence type="ECO:0000256" key="4">
    <source>
        <dbReference type="SAM" id="SignalP"/>
    </source>
</evidence>
<dbReference type="SUPFAM" id="SSF117281">
    <property type="entry name" value="Kelch motif"/>
    <property type="match status" value="1"/>
</dbReference>
<sequence>MNSFRILLSSLIVISLVLTNVKCYSPDPRVGQARILVGSNIYFFGGNTMNPRFTNQVLYLNLSSSFNITSPPWSQIAISPIPIPLHFPASCLSTDGSTVYLVGGMSQDQQNSSILMIPQSSVYAFNTNSLQWTTPSIINFNNTFLGREDINSAADSNGKCYFFGGYSSKLTAETTRIIYNDTNIFDTMAMKWSTLTLPNAPFACAFCSSVLKDNLIIYIGGIGSSMNKTTAGDQIDPRSGQSAVLTQDGRIIIYGGKGTITDIRAQPDVAVLDVNTTPYTWKAITDKAPQSLVYHSATLYGIYMIIAFGSITPSNQLSASASIILNNNLYIFNTQNYTWVNTFDATFTGIYGPNSTKSGPISLGAKIGIGIGVVAAVGIIAVVGFFLYKKFHNREGFRNSIATPGTQYI</sequence>
<evidence type="ECO:0000313" key="5">
    <source>
        <dbReference type="EMBL" id="RIB00660.1"/>
    </source>
</evidence>
<evidence type="ECO:0000256" key="1">
    <source>
        <dbReference type="ARBA" id="ARBA00022441"/>
    </source>
</evidence>